<evidence type="ECO:0000313" key="6">
    <source>
        <dbReference type="EMBL" id="KWT76404.1"/>
    </source>
</evidence>
<dbReference type="Gene3D" id="6.10.250.690">
    <property type="match status" value="1"/>
</dbReference>
<dbReference type="SUPFAM" id="SSF46894">
    <property type="entry name" value="C-terminal effector domain of the bipartite response regulators"/>
    <property type="match status" value="1"/>
</dbReference>
<gene>
    <name evidence="6" type="ORF">ASN18_3143</name>
</gene>
<dbReference type="InterPro" id="IPR016032">
    <property type="entry name" value="Sig_transdc_resp-reg_C-effctor"/>
</dbReference>
<reference evidence="6 7" key="1">
    <citation type="submission" date="2015-11" db="EMBL/GenBank/DDBJ databases">
        <authorList>
            <person name="Lin W."/>
        </authorList>
    </citation>
    <scope>NUCLEOTIDE SEQUENCE [LARGE SCALE GENOMIC DNA]</scope>
    <source>
        <strain evidence="6 7">HCH-1</strain>
    </source>
</reference>
<dbReference type="SMART" id="SM00448">
    <property type="entry name" value="REC"/>
    <property type="match status" value="1"/>
</dbReference>
<dbReference type="SUPFAM" id="SSF52172">
    <property type="entry name" value="CheY-like"/>
    <property type="match status" value="1"/>
</dbReference>
<keyword evidence="7" id="KW-1185">Reference proteome</keyword>
<dbReference type="Proteomes" id="UP000060487">
    <property type="component" value="Unassembled WGS sequence"/>
</dbReference>
<feature type="DNA-binding region" description="OmpR/PhoB-type" evidence="3">
    <location>
        <begin position="126"/>
        <end position="227"/>
    </location>
</feature>
<sequence length="231" mass="26223">MIRPILVVEDERKIARVIKVYLEEAGFSVVHVERGKDAMEFASKEVPALVILDLMLPDINGEEVLQEMKDMGEFPVIVLTAKSSPEERVAGFALGADDYIVKPFNPREMVYRVKAVLRRAPEVSDTPVISFNKGSLIVDNHRYEVKKNGVSVNLTPTEFKVFSTLACAAHKVFTREVLIEKAFGYEFEGYDRSIDVHIKNIRQKIEDDPRTPVFILTVYKVGYKFIGERDA</sequence>
<dbReference type="PROSITE" id="PS50110">
    <property type="entry name" value="RESPONSE_REGULATORY"/>
    <property type="match status" value="1"/>
</dbReference>
<keyword evidence="2" id="KW-0597">Phosphoprotein</keyword>
<dbReference type="RefSeq" id="WP_085053748.1">
    <property type="nucleotide sequence ID" value="NZ_LNQR01000125.1"/>
</dbReference>
<dbReference type="Gene3D" id="1.10.10.10">
    <property type="entry name" value="Winged helix-like DNA-binding domain superfamily/Winged helix DNA-binding domain"/>
    <property type="match status" value="1"/>
</dbReference>
<dbReference type="Pfam" id="PF00486">
    <property type="entry name" value="Trans_reg_C"/>
    <property type="match status" value="1"/>
</dbReference>
<protein>
    <submittedName>
        <fullName evidence="6">DNA-binding response regulator</fullName>
    </submittedName>
</protein>
<dbReference type="Gene3D" id="3.40.50.2300">
    <property type="match status" value="1"/>
</dbReference>
<dbReference type="GO" id="GO:0003677">
    <property type="term" value="F:DNA binding"/>
    <property type="evidence" value="ECO:0007669"/>
    <property type="project" value="UniProtKB-KW"/>
</dbReference>
<dbReference type="PANTHER" id="PTHR48111:SF59">
    <property type="entry name" value="TRANSCRIPTIONAL REGULATORY PROTEIN BAER"/>
    <property type="match status" value="1"/>
</dbReference>
<dbReference type="InterPro" id="IPR011006">
    <property type="entry name" value="CheY-like_superfamily"/>
</dbReference>
<dbReference type="InterPro" id="IPR001789">
    <property type="entry name" value="Sig_transdc_resp-reg_receiver"/>
</dbReference>
<dbReference type="EMBL" id="LNQR01000125">
    <property type="protein sequence ID" value="KWT76404.1"/>
    <property type="molecule type" value="Genomic_DNA"/>
</dbReference>
<dbReference type="PROSITE" id="PS51755">
    <property type="entry name" value="OMPR_PHOB"/>
    <property type="match status" value="1"/>
</dbReference>
<dbReference type="InterPro" id="IPR036388">
    <property type="entry name" value="WH-like_DNA-bd_sf"/>
</dbReference>
<evidence type="ECO:0000259" key="5">
    <source>
        <dbReference type="PROSITE" id="PS51755"/>
    </source>
</evidence>
<dbReference type="CDD" id="cd00383">
    <property type="entry name" value="trans_reg_C"/>
    <property type="match status" value="1"/>
</dbReference>
<accession>A0ABR5SBF1</accession>
<evidence type="ECO:0000256" key="1">
    <source>
        <dbReference type="ARBA" id="ARBA00023125"/>
    </source>
</evidence>
<comment type="caution">
    <text evidence="6">The sequence shown here is derived from an EMBL/GenBank/DDBJ whole genome shotgun (WGS) entry which is preliminary data.</text>
</comment>
<name>A0ABR5SBF1_9BACT</name>
<dbReference type="PANTHER" id="PTHR48111">
    <property type="entry name" value="REGULATOR OF RPOS"/>
    <property type="match status" value="1"/>
</dbReference>
<evidence type="ECO:0000256" key="2">
    <source>
        <dbReference type="PROSITE-ProRule" id="PRU00169"/>
    </source>
</evidence>
<dbReference type="InterPro" id="IPR039420">
    <property type="entry name" value="WalR-like"/>
</dbReference>
<evidence type="ECO:0000256" key="3">
    <source>
        <dbReference type="PROSITE-ProRule" id="PRU01091"/>
    </source>
</evidence>
<keyword evidence="1 3" id="KW-0238">DNA-binding</keyword>
<feature type="domain" description="OmpR/PhoB-type" evidence="5">
    <location>
        <begin position="126"/>
        <end position="227"/>
    </location>
</feature>
<dbReference type="InterPro" id="IPR001867">
    <property type="entry name" value="OmpR/PhoB-type_DNA-bd"/>
</dbReference>
<dbReference type="Pfam" id="PF00072">
    <property type="entry name" value="Response_reg"/>
    <property type="match status" value="1"/>
</dbReference>
<proteinExistence type="predicted"/>
<evidence type="ECO:0000313" key="7">
    <source>
        <dbReference type="Proteomes" id="UP000060487"/>
    </source>
</evidence>
<organism evidence="6 7">
    <name type="scientific">Candidatus Magnetominusculus xianensis</name>
    <dbReference type="NCBI Taxonomy" id="1748249"/>
    <lineage>
        <taxon>Bacteria</taxon>
        <taxon>Pseudomonadati</taxon>
        <taxon>Nitrospirota</taxon>
        <taxon>Nitrospiria</taxon>
        <taxon>Nitrospirales</taxon>
        <taxon>Nitrospiraceae</taxon>
        <taxon>Candidatus Magnetominusculus</taxon>
    </lineage>
</organism>
<dbReference type="SMART" id="SM00862">
    <property type="entry name" value="Trans_reg_C"/>
    <property type="match status" value="1"/>
</dbReference>
<evidence type="ECO:0000259" key="4">
    <source>
        <dbReference type="PROSITE" id="PS50110"/>
    </source>
</evidence>
<feature type="modified residue" description="4-aspartylphosphate" evidence="2">
    <location>
        <position position="53"/>
    </location>
</feature>
<feature type="domain" description="Response regulatory" evidence="4">
    <location>
        <begin position="4"/>
        <end position="117"/>
    </location>
</feature>